<dbReference type="SUPFAM" id="SSF50249">
    <property type="entry name" value="Nucleic acid-binding proteins"/>
    <property type="match status" value="1"/>
</dbReference>
<accession>Q0WMN9</accession>
<dbReference type="Gene3D" id="2.40.50.140">
    <property type="entry name" value="Nucleic acid-binding proteins"/>
    <property type="match status" value="1"/>
</dbReference>
<sequence length="104" mass="11843">MFTLNYAGGQLRPTNHLYKMTLTNGTTVMGSEPVFDSMFLSLAKFQKIQNGEFNPYILVDVIVLIVSLGELQNLEANNKHTTKLEFEIRDETLLGHVKILIVEW</sequence>
<proteinExistence type="evidence at transcript level"/>
<dbReference type="AlphaFoldDB" id="Q0WMN9"/>
<reference evidence="1" key="1">
    <citation type="submission" date="2006-07" db="EMBL/GenBank/DDBJ databases">
        <title>Large-scale analysis of RIKEN Arabidopsis full-length (RAFL) cDNAs.</title>
        <authorList>
            <person name="Totoki Y."/>
            <person name="Seki M."/>
            <person name="Ishida J."/>
            <person name="Nakajima M."/>
            <person name="Enju A."/>
            <person name="Morosawa T."/>
            <person name="Kamiya A."/>
            <person name="Narusaka M."/>
            <person name="Shin-i T."/>
            <person name="Nakagawa M."/>
            <person name="Sakamoto N."/>
            <person name="Oishi K."/>
            <person name="Kohara Y."/>
            <person name="Kobayashi M."/>
            <person name="Toyoda A."/>
            <person name="Sakaki Y."/>
            <person name="Sakurai T."/>
            <person name="Iida K."/>
            <person name="Akiyama K."/>
            <person name="Satou M."/>
            <person name="Toyoda T."/>
            <person name="Konagaya A."/>
            <person name="Carninci P."/>
            <person name="Kawai J."/>
            <person name="Hayashizaki Y."/>
            <person name="Shinozaki K."/>
        </authorList>
    </citation>
    <scope>NUCLEOTIDE SEQUENCE</scope>
</reference>
<dbReference type="EMBL" id="AK229778">
    <property type="protein sequence ID" value="BAF01611.1"/>
    <property type="molecule type" value="mRNA"/>
</dbReference>
<evidence type="ECO:0000313" key="1">
    <source>
        <dbReference type="EMBL" id="BAF01611.1"/>
    </source>
</evidence>
<name>Q0WMN9_ARATH</name>
<dbReference type="InterPro" id="IPR012340">
    <property type="entry name" value="NA-bd_OB-fold"/>
</dbReference>
<organism evidence="1">
    <name type="scientific">Arabidopsis thaliana</name>
    <name type="common">Mouse-ear cress</name>
    <dbReference type="NCBI Taxonomy" id="3702"/>
    <lineage>
        <taxon>Eukaryota</taxon>
        <taxon>Viridiplantae</taxon>
        <taxon>Streptophyta</taxon>
        <taxon>Embryophyta</taxon>
        <taxon>Tracheophyta</taxon>
        <taxon>Spermatophyta</taxon>
        <taxon>Magnoliopsida</taxon>
        <taxon>eudicotyledons</taxon>
        <taxon>Gunneridae</taxon>
        <taxon>Pentapetalae</taxon>
        <taxon>rosids</taxon>
        <taxon>malvids</taxon>
        <taxon>Brassicales</taxon>
        <taxon>Brassicaceae</taxon>
        <taxon>Camelineae</taxon>
        <taxon>Arabidopsis</taxon>
    </lineage>
</organism>
<protein>
    <submittedName>
        <fullName evidence="1">Uncharacterized protein</fullName>
    </submittedName>
</protein>